<evidence type="ECO:0000313" key="1">
    <source>
        <dbReference type="EMBL" id="KAI4840505.1"/>
    </source>
</evidence>
<sequence length="183" mass="21407">MNCLKGLHHWTFHKFSYIFQVKNNSKNFLCVLLFSSGILSFFTCSLSDPGKISLISLDKHMKFYSYDEIIFHANTKCETCHILKPARSKHCKYCSSCIPRYDHHCFLLNNCIGGYNTSLCLYSIMKYENLLEATFIDKGTNEVLPNTYLTIANVKKRKNKIRRKNEQKIYIYFRNTAPPSPYL</sequence>
<comment type="caution">
    <text evidence="1">The sequence shown here is derived from an EMBL/GenBank/DDBJ whole genome shotgun (WGS) entry which is preliminary data.</text>
</comment>
<name>A0ACB9YEL1_PLABR</name>
<protein>
    <submittedName>
        <fullName evidence="1">Palmitoyltransferase DHHC12</fullName>
    </submittedName>
</protein>
<dbReference type="EMBL" id="CM043772">
    <property type="protein sequence ID" value="KAI4840505.1"/>
    <property type="molecule type" value="Genomic_DNA"/>
</dbReference>
<organism evidence="1 2">
    <name type="scientific">Plasmodium brasilianum</name>
    <dbReference type="NCBI Taxonomy" id="5824"/>
    <lineage>
        <taxon>Eukaryota</taxon>
        <taxon>Sar</taxon>
        <taxon>Alveolata</taxon>
        <taxon>Apicomplexa</taxon>
        <taxon>Aconoidasida</taxon>
        <taxon>Haemosporida</taxon>
        <taxon>Plasmodiidae</taxon>
        <taxon>Plasmodium</taxon>
        <taxon>Plasmodium (Plasmodium)</taxon>
    </lineage>
</organism>
<accession>A0ACB9YEL1</accession>
<proteinExistence type="predicted"/>
<gene>
    <name evidence="1" type="ORF">MKS88_001232</name>
</gene>
<keyword evidence="2" id="KW-1185">Reference proteome</keyword>
<dbReference type="Proteomes" id="UP001056978">
    <property type="component" value="Chromosome 4"/>
</dbReference>
<reference evidence="1" key="1">
    <citation type="submission" date="2022-06" db="EMBL/GenBank/DDBJ databases">
        <title>The First Complete Genome of the Simian Malaria Parasite Plasmodium brasilianum.</title>
        <authorList>
            <person name="Bajic M."/>
            <person name="Ravishankar S."/>
        </authorList>
    </citation>
    <scope>NUCLEOTIDE SEQUENCE</scope>
    <source>
        <strain evidence="1">Bolivian I</strain>
    </source>
</reference>
<evidence type="ECO:0000313" key="2">
    <source>
        <dbReference type="Proteomes" id="UP001056978"/>
    </source>
</evidence>